<dbReference type="PANTHER" id="PTHR30466">
    <property type="entry name" value="FLAVIN REDUCTASE"/>
    <property type="match status" value="1"/>
</dbReference>
<proteinExistence type="predicted"/>
<name>A0A2U3LAD8_9BACT</name>
<accession>A0A2U3LAD8</accession>
<reference evidence="4" key="1">
    <citation type="submission" date="2018-02" db="EMBL/GenBank/DDBJ databases">
        <authorList>
            <person name="Hausmann B."/>
        </authorList>
    </citation>
    <scope>NUCLEOTIDE SEQUENCE [LARGE SCALE GENOMIC DNA]</scope>
    <source>
        <strain evidence="4">Peat soil MAG SbA1</strain>
    </source>
</reference>
<keyword evidence="1 3" id="KW-0560">Oxidoreductase</keyword>
<evidence type="ECO:0000256" key="1">
    <source>
        <dbReference type="ARBA" id="ARBA00023002"/>
    </source>
</evidence>
<dbReference type="GO" id="GO:0042602">
    <property type="term" value="F:riboflavin reductase (NADPH) activity"/>
    <property type="evidence" value="ECO:0007669"/>
    <property type="project" value="TreeGrafter"/>
</dbReference>
<sequence>MTLSAAEFRKAMGCFATGVTIITVDLEGCVHGMTANAFASVSLDPMLVLVCVDHSTRTHAHLHAKKRFGINVLGEDQRAISEYYARPDRSHEHAETEAGARFVRTAHGTPMLHGSLAYLECRLHSAEEAGDHTIFIAEVEDVVVRDGDPLLYFRGKYRKVGAQSR</sequence>
<dbReference type="AlphaFoldDB" id="A0A2U3LAD8"/>
<dbReference type="Pfam" id="PF01613">
    <property type="entry name" value="Flavin_Reduct"/>
    <property type="match status" value="1"/>
</dbReference>
<dbReference type="SMART" id="SM00903">
    <property type="entry name" value="Flavin_Reduct"/>
    <property type="match status" value="1"/>
</dbReference>
<dbReference type="Proteomes" id="UP000238701">
    <property type="component" value="Unassembled WGS sequence"/>
</dbReference>
<dbReference type="InterPro" id="IPR012349">
    <property type="entry name" value="Split_barrel_FMN-bd"/>
</dbReference>
<dbReference type="GO" id="GO:0010181">
    <property type="term" value="F:FMN binding"/>
    <property type="evidence" value="ECO:0007669"/>
    <property type="project" value="InterPro"/>
</dbReference>
<evidence type="ECO:0000313" key="3">
    <source>
        <dbReference type="EMBL" id="SPF48873.1"/>
    </source>
</evidence>
<feature type="domain" description="Flavin reductase like" evidence="2">
    <location>
        <begin position="12"/>
        <end position="159"/>
    </location>
</feature>
<dbReference type="PANTHER" id="PTHR30466:SF1">
    <property type="entry name" value="FMN REDUCTASE (NADH) RUTF"/>
    <property type="match status" value="1"/>
</dbReference>
<dbReference type="EC" id="1.5.1.36" evidence="3"/>
<dbReference type="Gene3D" id="2.30.110.10">
    <property type="entry name" value="Electron Transport, Fmn-binding Protein, Chain A"/>
    <property type="match status" value="1"/>
</dbReference>
<evidence type="ECO:0000259" key="2">
    <source>
        <dbReference type="SMART" id="SM00903"/>
    </source>
</evidence>
<evidence type="ECO:0000313" key="4">
    <source>
        <dbReference type="Proteomes" id="UP000238701"/>
    </source>
</evidence>
<protein>
    <submittedName>
        <fullName evidence="3">NADH-dependent flavin reductase</fullName>
        <ecNumber evidence="3">1.5.1.36</ecNumber>
    </submittedName>
</protein>
<dbReference type="EMBL" id="OMOD01000188">
    <property type="protein sequence ID" value="SPF48873.1"/>
    <property type="molecule type" value="Genomic_DNA"/>
</dbReference>
<organism evidence="3 4">
    <name type="scientific">Candidatus Sulfotelmatobacter kueseliae</name>
    <dbReference type="NCBI Taxonomy" id="2042962"/>
    <lineage>
        <taxon>Bacteria</taxon>
        <taxon>Pseudomonadati</taxon>
        <taxon>Acidobacteriota</taxon>
        <taxon>Terriglobia</taxon>
        <taxon>Terriglobales</taxon>
        <taxon>Candidatus Korobacteraceae</taxon>
        <taxon>Candidatus Sulfotelmatobacter</taxon>
    </lineage>
</organism>
<dbReference type="InterPro" id="IPR002563">
    <property type="entry name" value="Flavin_Rdtase-like_dom"/>
</dbReference>
<dbReference type="SUPFAM" id="SSF50475">
    <property type="entry name" value="FMN-binding split barrel"/>
    <property type="match status" value="1"/>
</dbReference>
<dbReference type="GO" id="GO:0036382">
    <property type="term" value="F:flavin reductase (NADH) activity"/>
    <property type="evidence" value="ECO:0007669"/>
    <property type="project" value="UniProtKB-EC"/>
</dbReference>
<dbReference type="InterPro" id="IPR050268">
    <property type="entry name" value="NADH-dep_flavin_reductase"/>
</dbReference>
<gene>
    <name evidence="3" type="primary">nphA</name>
    <name evidence="3" type="ORF">SBA1_90009</name>
</gene>